<dbReference type="Proteomes" id="UP000229916">
    <property type="component" value="Unassembled WGS sequence"/>
</dbReference>
<evidence type="ECO:0000313" key="3">
    <source>
        <dbReference type="Proteomes" id="UP000229916"/>
    </source>
</evidence>
<protein>
    <submittedName>
        <fullName evidence="2">Uncharacterized protein</fullName>
    </submittedName>
</protein>
<evidence type="ECO:0000256" key="1">
    <source>
        <dbReference type="SAM" id="MobiDB-lite"/>
    </source>
</evidence>
<reference evidence="3" key="1">
    <citation type="submission" date="2017-09" db="EMBL/GenBank/DDBJ databases">
        <title>Depth-based differentiation of microbial function through sediment-hosted aquifers and enrichment of novel symbionts in the deep terrestrial subsurface.</title>
        <authorList>
            <person name="Probst A.J."/>
            <person name="Ladd B."/>
            <person name="Jarett J.K."/>
            <person name="Geller-Mcgrath D.E."/>
            <person name="Sieber C.M.K."/>
            <person name="Emerson J.B."/>
            <person name="Anantharaman K."/>
            <person name="Thomas B.C."/>
            <person name="Malmstrom R."/>
            <person name="Stieglmeier M."/>
            <person name="Klingl A."/>
            <person name="Woyke T."/>
            <person name="Ryan C.M."/>
            <person name="Banfield J.F."/>
        </authorList>
    </citation>
    <scope>NUCLEOTIDE SEQUENCE [LARGE SCALE GENOMIC DNA]</scope>
</reference>
<dbReference type="EMBL" id="PEWD01000081">
    <property type="protein sequence ID" value="PIU68334.1"/>
    <property type="molecule type" value="Genomic_DNA"/>
</dbReference>
<feature type="region of interest" description="Disordered" evidence="1">
    <location>
        <begin position="1"/>
        <end position="23"/>
    </location>
</feature>
<dbReference type="AlphaFoldDB" id="A0A2M7ALV7"/>
<gene>
    <name evidence="2" type="ORF">COS81_04335</name>
</gene>
<organism evidence="2 3">
    <name type="scientific">candidate division WWE3 bacterium CG06_land_8_20_14_3_00_42_16</name>
    <dbReference type="NCBI Taxonomy" id="1975083"/>
    <lineage>
        <taxon>Bacteria</taxon>
        <taxon>Katanobacteria</taxon>
    </lineage>
</organism>
<proteinExistence type="predicted"/>
<accession>A0A2M7ALV7</accession>
<evidence type="ECO:0000313" key="2">
    <source>
        <dbReference type="EMBL" id="PIU68334.1"/>
    </source>
</evidence>
<comment type="caution">
    <text evidence="2">The sequence shown here is derived from an EMBL/GenBank/DDBJ whole genome shotgun (WGS) entry which is preliminary data.</text>
</comment>
<sequence length="181" mass="20847">MKKRKGDIKMEMQRPPEGNQSLEGLVEGERANLKYTLEGDQVRQLVLKHPHMIEELDLRSLLPEGWNYMNGQAEIDGFTPPERVKELLEPDFDAKKRSVIVSDFEKIPDPESRRIVPEEVLWYVLTARALADSGTKVEDSDAPMQQKICAMVKQRRDEILEALGDVRRSAKEVAERPFNFE</sequence>
<name>A0A2M7ALV7_UNCKA</name>